<dbReference type="EMBL" id="ABJK02000021">
    <property type="protein sequence ID" value="EDT47336.1"/>
    <property type="molecule type" value="Genomic_DNA"/>
</dbReference>
<dbReference type="SUPFAM" id="SSF53448">
    <property type="entry name" value="Nucleotide-diphospho-sugar transferases"/>
    <property type="match status" value="1"/>
</dbReference>
<comment type="similarity">
    <text evidence="2">Belongs to the glycosyltransferase 2 family.</text>
</comment>
<dbReference type="InterPro" id="IPR029044">
    <property type="entry name" value="Nucleotide-diphossugar_trans"/>
</dbReference>
<dbReference type="Proteomes" id="UP000005602">
    <property type="component" value="Unassembled WGS sequence"/>
</dbReference>
<evidence type="ECO:0000313" key="6">
    <source>
        <dbReference type="EMBL" id="EDT47336.1"/>
    </source>
</evidence>
<evidence type="ECO:0000313" key="7">
    <source>
        <dbReference type="Proteomes" id="UP000005602"/>
    </source>
</evidence>
<dbReference type="GO" id="GO:0016757">
    <property type="term" value="F:glycosyltransferase activity"/>
    <property type="evidence" value="ECO:0007669"/>
    <property type="project" value="UniProtKB-KW"/>
</dbReference>
<keyword evidence="3 6" id="KW-0328">Glycosyltransferase</keyword>
<sequence length="285" mass="32634">MEDILHMDISAGIVLFNPDIKRLKENIDAVIVQCTHVYLVDNGSKNISEVIEMLNGFNSSQFSVILNLENQGIAKALNQLTIAAQKDGYEWILTLDQDSVSPSNIIDEFENYTAYQNVGMLCPVIYDRNKGEEIKAKEGCTEIDECITSGSLLNIEAWNNIGGFDENMFIDGVDFDICYRLRQSGYKILCIQSVILLHELGRIEYHRFLFWRVLVKNHSAFRKYYIARNIIYTAKKRRSTLLVVKGLLQEIKMIGIVIFYEEDKLNKSRCICRGIYDGFKGKVGE</sequence>
<reference evidence="6" key="1">
    <citation type="submission" date="2008-03" db="EMBL/GenBank/DDBJ databases">
        <authorList>
            <person name="Fulton L."/>
            <person name="Clifton S."/>
            <person name="Fulton B."/>
            <person name="Xu J."/>
            <person name="Minx P."/>
            <person name="Pepin K.H."/>
            <person name="Johnson M."/>
            <person name="Thiruvilangam P."/>
            <person name="Bhonagiri V."/>
            <person name="Nash W.E."/>
            <person name="Mardis E.R."/>
            <person name="Wilson R.K."/>
        </authorList>
    </citation>
    <scope>NUCLEOTIDE SEQUENCE [LARGE SCALE GENOMIC DNA]</scope>
    <source>
        <strain evidence="6">ATCC BAA-102</strain>
    </source>
</reference>
<dbReference type="Pfam" id="PF00535">
    <property type="entry name" value="Glycos_transf_2"/>
    <property type="match status" value="1"/>
</dbReference>
<evidence type="ECO:0000256" key="4">
    <source>
        <dbReference type="ARBA" id="ARBA00022679"/>
    </source>
</evidence>
<keyword evidence="7" id="KW-1185">Reference proteome</keyword>
<evidence type="ECO:0000256" key="1">
    <source>
        <dbReference type="ARBA" id="ARBA00004776"/>
    </source>
</evidence>
<evidence type="ECO:0000256" key="2">
    <source>
        <dbReference type="ARBA" id="ARBA00006739"/>
    </source>
</evidence>
<evidence type="ECO:0000259" key="5">
    <source>
        <dbReference type="Pfam" id="PF00535"/>
    </source>
</evidence>
<protein>
    <submittedName>
        <fullName evidence="6">Glycosyltransferase, group 2 family protein</fullName>
        <ecNumber evidence="6">2.4.-.-</ecNumber>
    </submittedName>
</protein>
<dbReference type="CDD" id="cd02526">
    <property type="entry name" value="GT2_RfbF_like"/>
    <property type="match status" value="1"/>
</dbReference>
<proteinExistence type="inferred from homology"/>
<dbReference type="InterPro" id="IPR001173">
    <property type="entry name" value="Glyco_trans_2-like"/>
</dbReference>
<dbReference type="PANTHER" id="PTHR43179">
    <property type="entry name" value="RHAMNOSYLTRANSFERASE WBBL"/>
    <property type="match status" value="1"/>
</dbReference>
<reference evidence="6" key="2">
    <citation type="submission" date="2013-09" db="EMBL/GenBank/DDBJ databases">
        <title>Draft genome sequence of Streptococcus infantarius subsp. infantarius ATCC BAA-102.</title>
        <authorList>
            <person name="Sudarsanam P."/>
            <person name="Ley R."/>
            <person name="Guruge J."/>
            <person name="Turnbaugh P.J."/>
            <person name="Mahowald M."/>
            <person name="Liep D."/>
            <person name="Gordon J."/>
        </authorList>
    </citation>
    <scope>NUCLEOTIDE SEQUENCE</scope>
    <source>
        <strain evidence="6">ATCC BAA-102</strain>
    </source>
</reference>
<evidence type="ECO:0000256" key="3">
    <source>
        <dbReference type="ARBA" id="ARBA00022676"/>
    </source>
</evidence>
<dbReference type="EC" id="2.4.-.-" evidence="6"/>
<organism evidence="6 7">
    <name type="scientific">Streptococcus infantarius subsp. infantarius ATCC BAA-102</name>
    <dbReference type="NCBI Taxonomy" id="471872"/>
    <lineage>
        <taxon>Bacteria</taxon>
        <taxon>Bacillati</taxon>
        <taxon>Bacillota</taxon>
        <taxon>Bacilli</taxon>
        <taxon>Lactobacillales</taxon>
        <taxon>Streptococcaceae</taxon>
        <taxon>Streptococcus</taxon>
    </lineage>
</organism>
<comment type="pathway">
    <text evidence="1">Cell wall biogenesis; cell wall polysaccharide biosynthesis.</text>
</comment>
<comment type="caution">
    <text evidence="6">The sequence shown here is derived from an EMBL/GenBank/DDBJ whole genome shotgun (WGS) entry which is preliminary data.</text>
</comment>
<keyword evidence="4 6" id="KW-0808">Transferase</keyword>
<feature type="domain" description="Glycosyltransferase 2-like" evidence="5">
    <location>
        <begin position="12"/>
        <end position="137"/>
    </location>
</feature>
<gene>
    <name evidence="6" type="ORF">STRINF_01637</name>
</gene>
<dbReference type="Gene3D" id="3.90.550.10">
    <property type="entry name" value="Spore Coat Polysaccharide Biosynthesis Protein SpsA, Chain A"/>
    <property type="match status" value="1"/>
</dbReference>
<name>A0ABM9XDK0_9STRE</name>
<dbReference type="PANTHER" id="PTHR43179:SF12">
    <property type="entry name" value="GALACTOFURANOSYLTRANSFERASE GLFT2"/>
    <property type="match status" value="1"/>
</dbReference>
<accession>A0ABM9XDK0</accession>